<accession>A0A1D6MME4</accession>
<dbReference type="InParanoid" id="A0A1D6MME4"/>
<gene>
    <name evidence="1" type="ORF">ZEAMMB73_Zm00001d040043</name>
</gene>
<protein>
    <submittedName>
        <fullName evidence="1">Uncharacterized protein</fullName>
    </submittedName>
</protein>
<name>A0A1D6MME4_MAIZE</name>
<sequence>MDDGEGKVRECSQKTKRCVKIHVATHEQGSGRPKCSTMPRTAGIATGILASTSTTTTKFRALLPLFPPCSAGRCGMAGPASASPSACGHAFSCSSLPWYAVLAGHPRRALAHGTRTDSTTCSSAKQRLKPVAPPHARTCGSFCRRAWRSNTSIPHAQLHTAYVHGTNDNANAPCETEVFVCVSSLYKQRQWSCRSILERDEERKGEEPGTPEA</sequence>
<dbReference type="AlphaFoldDB" id="A0A1D6MME4"/>
<reference evidence="1" key="1">
    <citation type="submission" date="2015-12" db="EMBL/GenBank/DDBJ databases">
        <title>Update maize B73 reference genome by single molecule sequencing technologies.</title>
        <authorList>
            <consortium name="Maize Genome Sequencing Project"/>
            <person name="Ware D."/>
        </authorList>
    </citation>
    <scope>NUCLEOTIDE SEQUENCE [LARGE SCALE GENOMIC DNA]</scope>
    <source>
        <tissue evidence="1">Seedling</tissue>
    </source>
</reference>
<proteinExistence type="predicted"/>
<organism evidence="1">
    <name type="scientific">Zea mays</name>
    <name type="common">Maize</name>
    <dbReference type="NCBI Taxonomy" id="4577"/>
    <lineage>
        <taxon>Eukaryota</taxon>
        <taxon>Viridiplantae</taxon>
        <taxon>Streptophyta</taxon>
        <taxon>Embryophyta</taxon>
        <taxon>Tracheophyta</taxon>
        <taxon>Spermatophyta</taxon>
        <taxon>Magnoliopsida</taxon>
        <taxon>Liliopsida</taxon>
        <taxon>Poales</taxon>
        <taxon>Poaceae</taxon>
        <taxon>PACMAD clade</taxon>
        <taxon>Panicoideae</taxon>
        <taxon>Andropogonodae</taxon>
        <taxon>Andropogoneae</taxon>
        <taxon>Tripsacinae</taxon>
        <taxon>Zea</taxon>
    </lineage>
</organism>
<dbReference type="EMBL" id="CM007649">
    <property type="protein sequence ID" value="ONM30365.1"/>
    <property type="molecule type" value="Genomic_DNA"/>
</dbReference>
<evidence type="ECO:0000313" key="1">
    <source>
        <dbReference type="EMBL" id="ONM30365.1"/>
    </source>
</evidence>